<gene>
    <name evidence="5" type="ordered locus">Acel_0218</name>
</gene>
<evidence type="ECO:0000259" key="4">
    <source>
        <dbReference type="Pfam" id="PF23359"/>
    </source>
</evidence>
<dbReference type="eggNOG" id="ENOG5032RKK">
    <property type="taxonomic scope" value="Bacteria"/>
</dbReference>
<dbReference type="STRING" id="351607.Acel_0218"/>
<organism evidence="5 6">
    <name type="scientific">Acidothermus cellulolyticus (strain ATCC 43068 / DSM 8971 / 11B)</name>
    <dbReference type="NCBI Taxonomy" id="351607"/>
    <lineage>
        <taxon>Bacteria</taxon>
        <taxon>Bacillati</taxon>
        <taxon>Actinomycetota</taxon>
        <taxon>Actinomycetes</taxon>
        <taxon>Acidothermales</taxon>
        <taxon>Acidothermaceae</taxon>
        <taxon>Acidothermus</taxon>
    </lineage>
</organism>
<dbReference type="KEGG" id="ace:Acel_0218"/>
<name>A0LRD2_ACIC1</name>
<evidence type="ECO:0000256" key="2">
    <source>
        <dbReference type="SAM" id="MobiDB-lite"/>
    </source>
</evidence>
<feature type="domain" description="Lsr2 DNA-binding" evidence="4">
    <location>
        <begin position="98"/>
        <end position="133"/>
    </location>
</feature>
<dbReference type="Proteomes" id="UP000008221">
    <property type="component" value="Chromosome"/>
</dbReference>
<keyword evidence="1" id="KW-0238">DNA-binding</keyword>
<dbReference type="InterPro" id="IPR024412">
    <property type="entry name" value="Lsr2_dim_dom"/>
</dbReference>
<dbReference type="InParanoid" id="A0LRD2"/>
<dbReference type="EMBL" id="CP000481">
    <property type="protein sequence ID" value="ABK51992.1"/>
    <property type="molecule type" value="Genomic_DNA"/>
</dbReference>
<evidence type="ECO:0000259" key="3">
    <source>
        <dbReference type="Pfam" id="PF11774"/>
    </source>
</evidence>
<dbReference type="HOGENOM" id="CLU_139818_0_0_11"/>
<accession>A0LRD2</accession>
<feature type="region of interest" description="Disordered" evidence="2">
    <location>
        <begin position="58"/>
        <end position="102"/>
    </location>
</feature>
<dbReference type="Gene3D" id="4.10.320.10">
    <property type="entry name" value="E3-binding domain"/>
    <property type="match status" value="1"/>
</dbReference>
<dbReference type="RefSeq" id="WP_011719056.1">
    <property type="nucleotide sequence ID" value="NC_008578.1"/>
</dbReference>
<feature type="compositionally biased region" description="Basic residues" evidence="2">
    <location>
        <begin position="66"/>
        <end position="94"/>
    </location>
</feature>
<protein>
    <submittedName>
        <fullName evidence="5">Putative Lsr2-like protein</fullName>
    </submittedName>
</protein>
<dbReference type="OrthoDB" id="4113332at2"/>
<dbReference type="GO" id="GO:0003677">
    <property type="term" value="F:DNA binding"/>
    <property type="evidence" value="ECO:0007669"/>
    <property type="project" value="UniProtKB-KW"/>
</dbReference>
<dbReference type="InterPro" id="IPR042261">
    <property type="entry name" value="Lsr2-like_dimerization"/>
</dbReference>
<evidence type="ECO:0000313" key="6">
    <source>
        <dbReference type="Proteomes" id="UP000008221"/>
    </source>
</evidence>
<dbReference type="GO" id="GO:0016746">
    <property type="term" value="F:acyltransferase activity"/>
    <property type="evidence" value="ECO:0007669"/>
    <property type="project" value="InterPro"/>
</dbReference>
<evidence type="ECO:0000313" key="5">
    <source>
        <dbReference type="EMBL" id="ABK51992.1"/>
    </source>
</evidence>
<dbReference type="Pfam" id="PF11774">
    <property type="entry name" value="Lsr2"/>
    <property type="match status" value="1"/>
</dbReference>
<evidence type="ECO:0000256" key="1">
    <source>
        <dbReference type="ARBA" id="ARBA00023125"/>
    </source>
</evidence>
<reference evidence="5 6" key="1">
    <citation type="journal article" date="2009" name="Genome Res.">
        <title>Complete genome of the cellulolytic thermophile Acidothermus cellulolyticus 11B provides insights into its ecophysiological and evolutionary adaptations.</title>
        <authorList>
            <person name="Barabote R.D."/>
            <person name="Xie G."/>
            <person name="Leu D.H."/>
            <person name="Normand P."/>
            <person name="Necsulea A."/>
            <person name="Daubin V."/>
            <person name="Medigue C."/>
            <person name="Adney W.S."/>
            <person name="Xu X.C."/>
            <person name="Lapidus A."/>
            <person name="Parales R.E."/>
            <person name="Detter C."/>
            <person name="Pujic P."/>
            <person name="Bruce D."/>
            <person name="Lavire C."/>
            <person name="Challacombe J.F."/>
            <person name="Brettin T.S."/>
            <person name="Berry A.M."/>
        </authorList>
    </citation>
    <scope>NUCLEOTIDE SEQUENCE [LARGE SCALE GENOMIC DNA]</scope>
    <source>
        <strain evidence="6">ATCC 43068 / DSM 8971 / 11B</strain>
    </source>
</reference>
<dbReference type="Gene3D" id="3.30.60.230">
    <property type="entry name" value="Lsr2, dimerization domain"/>
    <property type="match status" value="1"/>
</dbReference>
<dbReference type="InterPro" id="IPR036625">
    <property type="entry name" value="E3-bd_dom_sf"/>
</dbReference>
<sequence length="134" mass="14499">MARQEVVTLVDDLDGSAAEETIRFGLDGETYEIDLSRSNARKLRDALAPYINVARRVRGRGPAAGRRGRRKAAAAAPRKRAAAKKTTTRGRRTSRTTAAASAADIRAWAKSKGIPVNERGRISAEVIEAYNAAH</sequence>
<proteinExistence type="predicted"/>
<feature type="domain" description="Lsr2 dimerization" evidence="3">
    <location>
        <begin position="1"/>
        <end position="57"/>
    </location>
</feature>
<dbReference type="Pfam" id="PF23359">
    <property type="entry name" value="Lsr2_DNA-bd"/>
    <property type="match status" value="1"/>
</dbReference>
<keyword evidence="6" id="KW-1185">Reference proteome</keyword>
<dbReference type="InterPro" id="IPR055370">
    <property type="entry name" value="Lsr2_DNA-bd"/>
</dbReference>
<dbReference type="AlphaFoldDB" id="A0LRD2"/>